<feature type="chain" id="PRO_5040306151" description="Uncharacterized GPI-anchored protein At5g19230-like domain-containing protein" evidence="1">
    <location>
        <begin position="29"/>
        <end position="196"/>
    </location>
</feature>
<evidence type="ECO:0000313" key="3">
    <source>
        <dbReference type="EMBL" id="KAJ4955352.1"/>
    </source>
</evidence>
<dbReference type="PANTHER" id="PTHR33976:SF8">
    <property type="entry name" value="OS07G0645000 PROTEIN"/>
    <property type="match status" value="1"/>
</dbReference>
<name>A0A9Q0JXQ5_9MAGN</name>
<dbReference type="InterPro" id="IPR059083">
    <property type="entry name" value="At5g19230_dom"/>
</dbReference>
<evidence type="ECO:0000259" key="2">
    <source>
        <dbReference type="Pfam" id="PF25884"/>
    </source>
</evidence>
<evidence type="ECO:0000313" key="4">
    <source>
        <dbReference type="Proteomes" id="UP001141806"/>
    </source>
</evidence>
<dbReference type="AlphaFoldDB" id="A0A9Q0JXQ5"/>
<reference evidence="3" key="1">
    <citation type="journal article" date="2023" name="Plant J.">
        <title>The genome of the king protea, Protea cynaroides.</title>
        <authorList>
            <person name="Chang J."/>
            <person name="Duong T.A."/>
            <person name="Schoeman C."/>
            <person name="Ma X."/>
            <person name="Roodt D."/>
            <person name="Barker N."/>
            <person name="Li Z."/>
            <person name="Van de Peer Y."/>
            <person name="Mizrachi E."/>
        </authorList>
    </citation>
    <scope>NUCLEOTIDE SEQUENCE</scope>
    <source>
        <tissue evidence="3">Young leaves</tissue>
    </source>
</reference>
<dbReference type="InterPro" id="IPR045285">
    <property type="entry name" value="At5g19230-like"/>
</dbReference>
<comment type="caution">
    <text evidence="3">The sequence shown here is derived from an EMBL/GenBank/DDBJ whole genome shotgun (WGS) entry which is preliminary data.</text>
</comment>
<dbReference type="Proteomes" id="UP001141806">
    <property type="component" value="Unassembled WGS sequence"/>
</dbReference>
<accession>A0A9Q0JXQ5</accession>
<feature type="domain" description="Uncharacterized GPI-anchored protein At5g19230-like" evidence="2">
    <location>
        <begin position="33"/>
        <end position="158"/>
    </location>
</feature>
<gene>
    <name evidence="3" type="ORF">NE237_012135</name>
</gene>
<dbReference type="PANTHER" id="PTHR33976">
    <property type="entry name" value="OS07G0645000 PROTEIN"/>
    <property type="match status" value="1"/>
</dbReference>
<dbReference type="OrthoDB" id="753138at2759"/>
<protein>
    <recommendedName>
        <fullName evidence="2">Uncharacterized GPI-anchored protein At5g19230-like domain-containing protein</fullName>
    </recommendedName>
</protein>
<organism evidence="3 4">
    <name type="scientific">Protea cynaroides</name>
    <dbReference type="NCBI Taxonomy" id="273540"/>
    <lineage>
        <taxon>Eukaryota</taxon>
        <taxon>Viridiplantae</taxon>
        <taxon>Streptophyta</taxon>
        <taxon>Embryophyta</taxon>
        <taxon>Tracheophyta</taxon>
        <taxon>Spermatophyta</taxon>
        <taxon>Magnoliopsida</taxon>
        <taxon>Proteales</taxon>
        <taxon>Proteaceae</taxon>
        <taxon>Protea</taxon>
    </lineage>
</organism>
<keyword evidence="1" id="KW-0732">Signal</keyword>
<proteinExistence type="predicted"/>
<sequence>MAPLLRFRLWLVLLLLHAILLFSHSIRADDEKAQLLQGLDRYRASIKLSSLKENDKADCFADQLAQQFKSQPCTNTTGADTVPGTEIQLSNYPDLLAHCHLNTTNTRDGMIMPACVPNLVPSLVLSNYTESQYSGFVNDSTYTGAGIGSAGNWIVVVLTTDTPGGSFVSATSLAPKIGVTFPLLTLFLGIPLVLMS</sequence>
<dbReference type="EMBL" id="JAMYWD010000011">
    <property type="protein sequence ID" value="KAJ4955352.1"/>
    <property type="molecule type" value="Genomic_DNA"/>
</dbReference>
<keyword evidence="4" id="KW-1185">Reference proteome</keyword>
<feature type="signal peptide" evidence="1">
    <location>
        <begin position="1"/>
        <end position="28"/>
    </location>
</feature>
<evidence type="ECO:0000256" key="1">
    <source>
        <dbReference type="SAM" id="SignalP"/>
    </source>
</evidence>
<dbReference type="Pfam" id="PF25884">
    <property type="entry name" value="At5g19230"/>
    <property type="match status" value="1"/>
</dbReference>